<name>A0ABQ5VPQ8_9RHOB</name>
<reference evidence="3" key="2">
    <citation type="submission" date="2023-01" db="EMBL/GenBank/DDBJ databases">
        <title>Draft genome sequence of Sulfitobacter pacificus strain NBRC 109915.</title>
        <authorList>
            <person name="Sun Q."/>
            <person name="Mori K."/>
        </authorList>
    </citation>
    <scope>NUCLEOTIDE SEQUENCE</scope>
    <source>
        <strain evidence="3">NBRC 109915</strain>
    </source>
</reference>
<proteinExistence type="predicted"/>
<dbReference type="InterPro" id="IPR011763">
    <property type="entry name" value="COA_CT_C"/>
</dbReference>
<keyword evidence="4" id="KW-1185">Reference proteome</keyword>
<dbReference type="InterPro" id="IPR034733">
    <property type="entry name" value="AcCoA_carboxyl_beta"/>
</dbReference>
<dbReference type="PANTHER" id="PTHR43842">
    <property type="entry name" value="PROPIONYL-COA CARBOXYLASE BETA CHAIN"/>
    <property type="match status" value="1"/>
</dbReference>
<evidence type="ECO:0000259" key="2">
    <source>
        <dbReference type="PROSITE" id="PS50989"/>
    </source>
</evidence>
<feature type="domain" description="CoA carboxyltransferase C-terminal" evidence="2">
    <location>
        <begin position="273"/>
        <end position="521"/>
    </location>
</feature>
<evidence type="ECO:0000313" key="4">
    <source>
        <dbReference type="Proteomes" id="UP001161388"/>
    </source>
</evidence>
<evidence type="ECO:0000313" key="3">
    <source>
        <dbReference type="EMBL" id="GLQ29192.1"/>
    </source>
</evidence>
<dbReference type="PROSITE" id="PS50980">
    <property type="entry name" value="COA_CT_NTER"/>
    <property type="match status" value="1"/>
</dbReference>
<dbReference type="Proteomes" id="UP001161388">
    <property type="component" value="Unassembled WGS sequence"/>
</dbReference>
<dbReference type="PANTHER" id="PTHR43842:SF2">
    <property type="entry name" value="PROPIONYL-COA CARBOXYLASE BETA CHAIN, MITOCHONDRIAL"/>
    <property type="match status" value="1"/>
</dbReference>
<dbReference type="InterPro" id="IPR029045">
    <property type="entry name" value="ClpP/crotonase-like_dom_sf"/>
</dbReference>
<evidence type="ECO:0000259" key="1">
    <source>
        <dbReference type="PROSITE" id="PS50980"/>
    </source>
</evidence>
<dbReference type="EMBL" id="BSNL01000007">
    <property type="protein sequence ID" value="GLQ29192.1"/>
    <property type="molecule type" value="Genomic_DNA"/>
</dbReference>
<gene>
    <name evidence="3" type="ORF">GCM10007927_39950</name>
</gene>
<dbReference type="Pfam" id="PF01039">
    <property type="entry name" value="Carboxyl_trans"/>
    <property type="match status" value="1"/>
</dbReference>
<comment type="caution">
    <text evidence="3">The sequence shown here is derived from an EMBL/GenBank/DDBJ whole genome shotgun (WGS) entry which is preliminary data.</text>
</comment>
<sequence length="526" mass="56186">MNKSTSPIAPAKTQSMQDLIAEHSAWTAKAVSSGGEERIARQHALGKLTVRERIDYLLDDGSFREYGRFASHYTSEIPVVDTITPSDGVVMGFGLIDGRHVCVVGEDFTVKGGSHGVINARKKLHAIQMARRERVPLIWLLDGAGARGQELMNDGLPDVTHFLEQARLSGTAPQIGLVLGPCAGDSALVAAGSEFVVMRKDTSMMAAGGPPVVKAATGIEVTKEELGGSSIHTRLSGVADNEAETDEKALDLARSFLSYLPGNAWSWPERGVPAEPEKIDINEIVPVQKRRAYDMKLLIRGIVDDGSFLEIKPEYARMMITGFARMDGHPVGVIANQPMVHAGAITTAAAKKAQHFVELCSAYHVPLVFLEDVPGVMTGPQAEKAGTLRAGLSLVNSLAWSEVPKVTIVIRKAFGFAACAMAGWGGEQSYVAAWPTADFASLPVSGGVAAAFKREIEAAPDPIQAQLDIEARYAGGTGPYNAAARFTVHDVIVPEETRGRILHALSLARSRRTQQPAPVAKYGVAP</sequence>
<dbReference type="InterPro" id="IPR051047">
    <property type="entry name" value="AccD/PCCB"/>
</dbReference>
<dbReference type="SUPFAM" id="SSF52096">
    <property type="entry name" value="ClpP/crotonase"/>
    <property type="match status" value="2"/>
</dbReference>
<feature type="domain" description="CoA carboxyltransferase N-terminal" evidence="1">
    <location>
        <begin position="16"/>
        <end position="272"/>
    </location>
</feature>
<accession>A0ABQ5VPQ8</accession>
<organism evidence="3 4">
    <name type="scientific">Sulfitobacter pacificus</name>
    <dbReference type="NCBI Taxonomy" id="1499314"/>
    <lineage>
        <taxon>Bacteria</taxon>
        <taxon>Pseudomonadati</taxon>
        <taxon>Pseudomonadota</taxon>
        <taxon>Alphaproteobacteria</taxon>
        <taxon>Rhodobacterales</taxon>
        <taxon>Roseobacteraceae</taxon>
        <taxon>Sulfitobacter</taxon>
    </lineage>
</organism>
<dbReference type="Gene3D" id="3.90.226.10">
    <property type="entry name" value="2-enoyl-CoA Hydratase, Chain A, domain 1"/>
    <property type="match status" value="2"/>
</dbReference>
<reference evidence="3" key="1">
    <citation type="journal article" date="2014" name="Int. J. Syst. Evol. Microbiol.">
        <title>Complete genome of a new Firmicutes species belonging to the dominant human colonic microbiota ('Ruminococcus bicirculans') reveals two chromosomes and a selective capacity to utilize plant glucans.</title>
        <authorList>
            <consortium name="NISC Comparative Sequencing Program"/>
            <person name="Wegmann U."/>
            <person name="Louis P."/>
            <person name="Goesmann A."/>
            <person name="Henrissat B."/>
            <person name="Duncan S.H."/>
            <person name="Flint H.J."/>
        </authorList>
    </citation>
    <scope>NUCLEOTIDE SEQUENCE</scope>
    <source>
        <strain evidence="3">NBRC 109915</strain>
    </source>
</reference>
<dbReference type="InterPro" id="IPR011762">
    <property type="entry name" value="COA_CT_N"/>
</dbReference>
<dbReference type="PROSITE" id="PS50989">
    <property type="entry name" value="COA_CT_CTER"/>
    <property type="match status" value="1"/>
</dbReference>
<protein>
    <submittedName>
        <fullName evidence="3">Methylmalonyl-CoA carboxyltransferase</fullName>
    </submittedName>
</protein>
<dbReference type="RefSeq" id="WP_284376437.1">
    <property type="nucleotide sequence ID" value="NZ_BSNL01000007.1"/>
</dbReference>